<reference evidence="8" key="1">
    <citation type="submission" date="2011-04" db="EMBL/GenBank/DDBJ databases">
        <title>Evolution of plant cell wall degrading machinery underlies the functional diversity of forest fungi.</title>
        <authorList>
            <consortium name="US DOE Joint Genome Institute (JGI-PGF)"/>
            <person name="Eastwood D.C."/>
            <person name="Floudas D."/>
            <person name="Binder M."/>
            <person name="Majcherczyk A."/>
            <person name="Schneider P."/>
            <person name="Aerts A."/>
            <person name="Asiegbu F.O."/>
            <person name="Baker S.E."/>
            <person name="Barry K."/>
            <person name="Bendiksby M."/>
            <person name="Blumentritt M."/>
            <person name="Coutinho P.M."/>
            <person name="Cullen D."/>
            <person name="Cullen D."/>
            <person name="Gathman A."/>
            <person name="Goodell B."/>
            <person name="Henrissat B."/>
            <person name="Ihrmark K."/>
            <person name="Kauserud H."/>
            <person name="Kohler A."/>
            <person name="LaButti K."/>
            <person name="Lapidus A."/>
            <person name="Lavin J.L."/>
            <person name="Lee Y.-H."/>
            <person name="Lindquist E."/>
            <person name="Lilly W."/>
            <person name="Lucas S."/>
            <person name="Morin E."/>
            <person name="Murat C."/>
            <person name="Oguiza J.A."/>
            <person name="Park J."/>
            <person name="Pisabarro A.G."/>
            <person name="Riley R."/>
            <person name="Rosling A."/>
            <person name="Salamov A."/>
            <person name="Schmidt O."/>
            <person name="Schmutz J."/>
            <person name="Skrede I."/>
            <person name="Stenlid J."/>
            <person name="Wiebenga A."/>
            <person name="Xie X."/>
            <person name="Kues U."/>
            <person name="Hibbett D.S."/>
            <person name="Hoffmeister D."/>
            <person name="Hogberg N."/>
            <person name="Martin F."/>
            <person name="Grigoriev I.V."/>
            <person name="Watkinson S.C."/>
        </authorList>
    </citation>
    <scope>NUCLEOTIDE SEQUENCE</scope>
    <source>
        <strain evidence="8">S7.9</strain>
    </source>
</reference>
<dbReference type="AlphaFoldDB" id="F8P4D2"/>
<accession>F8P4D2</accession>
<dbReference type="GO" id="GO:0006506">
    <property type="term" value="P:GPI anchor biosynthetic process"/>
    <property type="evidence" value="ECO:0007669"/>
    <property type="project" value="TreeGrafter"/>
</dbReference>
<keyword evidence="4 7" id="KW-0256">Endoplasmic reticulum</keyword>
<dbReference type="KEGG" id="sla:SERLADRAFT_396305"/>
<dbReference type="InterPro" id="IPR009914">
    <property type="entry name" value="DPM2"/>
</dbReference>
<proteinExistence type="inferred from homology"/>
<sequence length="77" mass="8695">MLLVAAFVFVYYTSWAIILPFFDATSPVHDYFPAREWAIRLPAFILVLGLSGIGFFVGSTVIKENRKKAQKARSRNA</sequence>
<evidence type="ECO:0000256" key="3">
    <source>
        <dbReference type="ARBA" id="ARBA00022692"/>
    </source>
</evidence>
<protein>
    <recommendedName>
        <fullName evidence="7">Dolichol phosphate-mannose biosynthesis regulatory protein</fullName>
    </recommendedName>
</protein>
<evidence type="ECO:0000256" key="4">
    <source>
        <dbReference type="ARBA" id="ARBA00022824"/>
    </source>
</evidence>
<gene>
    <name evidence="8" type="ORF">SERLADRAFT_396305</name>
</gene>
<comment type="pathway">
    <text evidence="7">Protein modification; protein glycosylation.</text>
</comment>
<comment type="caution">
    <text evidence="7">Lacks conserved residue(s) required for the propagation of feature annotation.</text>
</comment>
<keyword evidence="5 7" id="KW-1133">Transmembrane helix</keyword>
<keyword evidence="6 7" id="KW-0472">Membrane</keyword>
<feature type="transmembrane region" description="Helical" evidence="7">
    <location>
        <begin position="40"/>
        <end position="62"/>
    </location>
</feature>
<organism>
    <name type="scientific">Serpula lacrymans var. lacrymans (strain S7.9)</name>
    <name type="common">Dry rot fungus</name>
    <dbReference type="NCBI Taxonomy" id="578457"/>
    <lineage>
        <taxon>Eukaryota</taxon>
        <taxon>Fungi</taxon>
        <taxon>Dikarya</taxon>
        <taxon>Basidiomycota</taxon>
        <taxon>Agaricomycotina</taxon>
        <taxon>Agaricomycetes</taxon>
        <taxon>Agaricomycetidae</taxon>
        <taxon>Boletales</taxon>
        <taxon>Coniophorineae</taxon>
        <taxon>Serpulaceae</taxon>
        <taxon>Serpula</taxon>
    </lineage>
</organism>
<dbReference type="Proteomes" id="UP000008064">
    <property type="component" value="Unassembled WGS sequence"/>
</dbReference>
<comment type="function">
    <text evidence="7">Regulatory subunit of the dolichol-phosphate mannose (DPM) synthase complex; essential for the ER localization.</text>
</comment>
<name>F8P4D2_SERL9</name>
<comment type="subunit">
    <text evidence="7">Component of the dolichol-phosphate mannose (DPM) synthase complex.</text>
</comment>
<evidence type="ECO:0000256" key="7">
    <source>
        <dbReference type="RuleBase" id="RU365084"/>
    </source>
</evidence>
<dbReference type="GO" id="GO:0005789">
    <property type="term" value="C:endoplasmic reticulum membrane"/>
    <property type="evidence" value="ECO:0007669"/>
    <property type="project" value="UniProtKB-SubCell"/>
</dbReference>
<comment type="similarity">
    <text evidence="2 7">Belongs to the DPM2 family.</text>
</comment>
<keyword evidence="3 7" id="KW-0812">Transmembrane</keyword>
<dbReference type="EMBL" id="GL945438">
    <property type="protein sequence ID" value="EGO21470.1"/>
    <property type="molecule type" value="Genomic_DNA"/>
</dbReference>
<evidence type="ECO:0000256" key="1">
    <source>
        <dbReference type="ARBA" id="ARBA00004477"/>
    </source>
</evidence>
<dbReference type="Pfam" id="PF07297">
    <property type="entry name" value="DPM2"/>
    <property type="match status" value="1"/>
</dbReference>
<evidence type="ECO:0000313" key="8">
    <source>
        <dbReference type="EMBL" id="EGO21470.1"/>
    </source>
</evidence>
<dbReference type="RefSeq" id="XP_007321256.1">
    <property type="nucleotide sequence ID" value="XM_007321194.1"/>
</dbReference>
<dbReference type="PANTHER" id="PTHR15039:SF11">
    <property type="entry name" value="DOLICHOL PHOSPHATE-MANNOSE BIOSYNTHESIS REGULATORY PROTEIN"/>
    <property type="match status" value="1"/>
</dbReference>
<dbReference type="GeneID" id="18811758"/>
<dbReference type="GO" id="GO:0030234">
    <property type="term" value="F:enzyme regulator activity"/>
    <property type="evidence" value="ECO:0007669"/>
    <property type="project" value="UniProtKB-UniRule"/>
</dbReference>
<evidence type="ECO:0000256" key="5">
    <source>
        <dbReference type="ARBA" id="ARBA00022989"/>
    </source>
</evidence>
<dbReference type="PANTHER" id="PTHR15039">
    <property type="entry name" value="DOLICHOL PHOSPHATE-MANNOSE BIOSYNTHESIS REGULATORY PROTEIN"/>
    <property type="match status" value="1"/>
</dbReference>
<evidence type="ECO:0000256" key="2">
    <source>
        <dbReference type="ARBA" id="ARBA00005478"/>
    </source>
</evidence>
<dbReference type="GO" id="GO:0033185">
    <property type="term" value="C:dolichol-phosphate-mannose synthase complex"/>
    <property type="evidence" value="ECO:0007669"/>
    <property type="project" value="TreeGrafter"/>
</dbReference>
<dbReference type="OrthoDB" id="311279at2759"/>
<dbReference type="HOGENOM" id="CLU_150144_2_1_1"/>
<dbReference type="GO" id="GO:0180047">
    <property type="term" value="P:dolichol phosphate mannose biosynthetic process"/>
    <property type="evidence" value="ECO:0007669"/>
    <property type="project" value="InterPro"/>
</dbReference>
<evidence type="ECO:0000256" key="6">
    <source>
        <dbReference type="ARBA" id="ARBA00023136"/>
    </source>
</evidence>
<comment type="subcellular location">
    <subcellularLocation>
        <location evidence="1 7">Endoplasmic reticulum membrane</location>
        <topology evidence="1 7">Multi-pass membrane protein</topology>
    </subcellularLocation>
</comment>
<dbReference type="UniPathway" id="UPA00378"/>